<evidence type="ECO:0000313" key="1">
    <source>
        <dbReference type="EMBL" id="KAE9988897.1"/>
    </source>
</evidence>
<sequence length="360" mass="41169">MAGRRYLNTAVLCCGILLISLILHYATRRGIPPENLSHKLQKSANLPIAIDSEVVVASNTPIHNAFDDLQPRAATSGAWKAAALSGSDLLCMMKMTKDQATRWVSTSAKWSSRDPVTSRFNDPQALKEWGWVPVYDGALSDGIKPELHEFMNMLDLYPTTTTAWVRHKCDHTKDWKVNGVKGKAIPRANYKSYFSKGRVIAMVIDTMYSPQYFVKEKGAPSPAPDLSRPSDVWFLLYWHHGQKYYGFQEPGPYLIQAPSHIFIQNIVTPDVRDLFVELSSKTKNEWPNGLQFHPESEEGRMLMGTKHGAAVAMFFIQHKEFFGDRVVRSIRIWRTQRYRRWNLYFEIGDVTREEQGAGWR</sequence>
<dbReference type="Proteomes" id="UP000447873">
    <property type="component" value="Unassembled WGS sequence"/>
</dbReference>
<name>A0A8H3VK36_VENIN</name>
<proteinExistence type="predicted"/>
<accession>A0A8H3VK36</accession>
<dbReference type="OrthoDB" id="5337308at2759"/>
<evidence type="ECO:0000313" key="2">
    <source>
        <dbReference type="Proteomes" id="UP000447873"/>
    </source>
</evidence>
<organism evidence="1 2">
    <name type="scientific">Venturia inaequalis</name>
    <name type="common">Apple scab fungus</name>
    <dbReference type="NCBI Taxonomy" id="5025"/>
    <lineage>
        <taxon>Eukaryota</taxon>
        <taxon>Fungi</taxon>
        <taxon>Dikarya</taxon>
        <taxon>Ascomycota</taxon>
        <taxon>Pezizomycotina</taxon>
        <taxon>Dothideomycetes</taxon>
        <taxon>Pleosporomycetidae</taxon>
        <taxon>Venturiales</taxon>
        <taxon>Venturiaceae</taxon>
        <taxon>Venturia</taxon>
    </lineage>
</organism>
<comment type="caution">
    <text evidence="1">The sequence shown here is derived from an EMBL/GenBank/DDBJ whole genome shotgun (WGS) entry which is preliminary data.</text>
</comment>
<gene>
    <name evidence="1" type="ORF">EG328_005607</name>
</gene>
<reference evidence="1 2" key="1">
    <citation type="submission" date="2018-12" db="EMBL/GenBank/DDBJ databases">
        <title>Venturia inaequalis Genome Resource.</title>
        <authorList>
            <person name="Lichtner F.J."/>
        </authorList>
    </citation>
    <scope>NUCLEOTIDE SEQUENCE [LARGE SCALE GENOMIC DNA]</scope>
    <source>
        <strain evidence="1 2">120213</strain>
    </source>
</reference>
<protein>
    <submittedName>
        <fullName evidence="1">Uncharacterized protein</fullName>
    </submittedName>
</protein>
<dbReference type="AlphaFoldDB" id="A0A8H3VK36"/>
<dbReference type="EMBL" id="WNWS01000003">
    <property type="protein sequence ID" value="KAE9988897.1"/>
    <property type="molecule type" value="Genomic_DNA"/>
</dbReference>